<reference evidence="1 2" key="1">
    <citation type="submission" date="2017-11" db="EMBL/GenBank/DDBJ databases">
        <title>Comparative genomics of Botrytis spp.</title>
        <authorList>
            <person name="Valero-Jimenez C.A."/>
            <person name="Tapia P."/>
            <person name="Veloso J."/>
            <person name="Silva-Moreno E."/>
            <person name="Staats M."/>
            <person name="Valdes J.H."/>
            <person name="Van Kan J.A.L."/>
        </authorList>
    </citation>
    <scope>NUCLEOTIDE SEQUENCE [LARGE SCALE GENOMIC DNA]</scope>
    <source>
        <strain evidence="1 2">MUCL2830</strain>
    </source>
</reference>
<dbReference type="AlphaFoldDB" id="A0A4Y8D6B9"/>
<evidence type="ECO:0000313" key="2">
    <source>
        <dbReference type="Proteomes" id="UP000297299"/>
    </source>
</evidence>
<gene>
    <name evidence="1" type="ORF">BOTCAL_0125g00030</name>
</gene>
<accession>A0A4Y8D6B9</accession>
<protein>
    <submittedName>
        <fullName evidence="1">Uncharacterized protein</fullName>
    </submittedName>
</protein>
<name>A0A4Y8D6B9_9HELO</name>
<keyword evidence="2" id="KW-1185">Reference proteome</keyword>
<evidence type="ECO:0000313" key="1">
    <source>
        <dbReference type="EMBL" id="TEY67439.1"/>
    </source>
</evidence>
<proteinExistence type="predicted"/>
<comment type="caution">
    <text evidence="1">The sequence shown here is derived from an EMBL/GenBank/DDBJ whole genome shotgun (WGS) entry which is preliminary data.</text>
</comment>
<dbReference type="Proteomes" id="UP000297299">
    <property type="component" value="Unassembled WGS sequence"/>
</dbReference>
<organism evidence="1 2">
    <name type="scientific">Botryotinia calthae</name>
    <dbReference type="NCBI Taxonomy" id="38488"/>
    <lineage>
        <taxon>Eukaryota</taxon>
        <taxon>Fungi</taxon>
        <taxon>Dikarya</taxon>
        <taxon>Ascomycota</taxon>
        <taxon>Pezizomycotina</taxon>
        <taxon>Leotiomycetes</taxon>
        <taxon>Helotiales</taxon>
        <taxon>Sclerotiniaceae</taxon>
        <taxon>Botryotinia</taxon>
    </lineage>
</organism>
<dbReference type="EMBL" id="PHWZ01000125">
    <property type="protein sequence ID" value="TEY67439.1"/>
    <property type="molecule type" value="Genomic_DNA"/>
</dbReference>
<sequence length="69" mass="7664">MYEIAAGGLNGVHQDKRPAKAADMTLLMRSSMCNRNTNESFGCVPPQVICKVIDIGTDHWEIELVPNEF</sequence>